<protein>
    <submittedName>
        <fullName evidence="1">Uncharacterized protein</fullName>
    </submittedName>
</protein>
<dbReference type="EMBL" id="JZCR01000009">
    <property type="protein sequence ID" value="KJW13243.1"/>
    <property type="molecule type" value="Genomic_DNA"/>
</dbReference>
<comment type="caution">
    <text evidence="1">The sequence shown here is derived from an EMBL/GenBank/DDBJ whole genome shotgun (WGS) entry which is preliminary data.</text>
</comment>
<organism evidence="1 2">
    <name type="scientific">Levilactobacillus spicheri</name>
    <dbReference type="NCBI Taxonomy" id="216463"/>
    <lineage>
        <taxon>Bacteria</taxon>
        <taxon>Bacillati</taxon>
        <taxon>Bacillota</taxon>
        <taxon>Bacilli</taxon>
        <taxon>Lactobacillales</taxon>
        <taxon>Lactobacillaceae</taxon>
        <taxon>Levilactobacillus</taxon>
    </lineage>
</organism>
<gene>
    <name evidence="1" type="ORF">VC81_04375</name>
</gene>
<dbReference type="AlphaFoldDB" id="A0A0F3RT91"/>
<name>A0A0F3RT91_9LACO</name>
<dbReference type="PATRIC" id="fig|216463.3.peg.2709"/>
<accession>A0A0F3RT91</accession>
<sequence length="89" mass="10045">MDTVKGRAHRKGNTLQLDWIHRESSSEANLADEYLLIPKENGALLLVPRVKNDLYADLGTQLQPGEKLNADVERIDQSFTPLENELTDD</sequence>
<dbReference type="Proteomes" id="UP000033491">
    <property type="component" value="Unassembled WGS sequence"/>
</dbReference>
<dbReference type="RefSeq" id="WP_045806947.1">
    <property type="nucleotide sequence ID" value="NZ_JZCR01000009.1"/>
</dbReference>
<evidence type="ECO:0000313" key="1">
    <source>
        <dbReference type="EMBL" id="KJW13243.1"/>
    </source>
</evidence>
<reference evidence="1 2" key="1">
    <citation type="submission" date="2015-03" db="EMBL/GenBank/DDBJ databases">
        <authorList>
            <person name="Zheng J."/>
            <person name="Ganezle M."/>
        </authorList>
    </citation>
    <scope>NUCLEOTIDE SEQUENCE [LARGE SCALE GENOMIC DNA]</scope>
    <source>
        <strain evidence="1 2">LP38</strain>
    </source>
</reference>
<evidence type="ECO:0000313" key="2">
    <source>
        <dbReference type="Proteomes" id="UP000033491"/>
    </source>
</evidence>
<proteinExistence type="predicted"/>